<dbReference type="EMBL" id="JAUDZE010000004">
    <property type="protein sequence ID" value="MDN0014780.1"/>
    <property type="molecule type" value="Genomic_DNA"/>
</dbReference>
<dbReference type="CDD" id="cd03786">
    <property type="entry name" value="GTB_UDP-GlcNAc_2-Epimerase"/>
    <property type="match status" value="1"/>
</dbReference>
<dbReference type="PANTHER" id="PTHR43174:SF2">
    <property type="entry name" value="UDP-N-ACETYLGLUCOSAMINE 2-EPIMERASE"/>
    <property type="match status" value="1"/>
</dbReference>
<dbReference type="Proteomes" id="UP001168524">
    <property type="component" value="Unassembled WGS sequence"/>
</dbReference>
<dbReference type="RefSeq" id="WP_267981020.1">
    <property type="nucleotide sequence ID" value="NZ_JAPQKF010000004.1"/>
</dbReference>
<evidence type="ECO:0000259" key="6">
    <source>
        <dbReference type="Pfam" id="PF02350"/>
    </source>
</evidence>
<comment type="catalytic activity">
    <reaction evidence="2">
        <text>UDP-N-acetyl-alpha-D-glucosamine = UDP-N-acetyl-alpha-D-mannosamine</text>
        <dbReference type="Rhea" id="RHEA:17213"/>
        <dbReference type="ChEBI" id="CHEBI:57705"/>
        <dbReference type="ChEBI" id="CHEBI:68623"/>
        <dbReference type="EC" id="5.1.3.14"/>
    </reaction>
</comment>
<keyword evidence="1 5" id="KW-0413">Isomerase</keyword>
<dbReference type="GO" id="GO:0008761">
    <property type="term" value="F:UDP-N-acetylglucosamine 2-epimerase activity"/>
    <property type="evidence" value="ECO:0007669"/>
    <property type="project" value="UniProtKB-EC"/>
</dbReference>
<accession>A0ABT7WQ20</accession>
<evidence type="ECO:0000313" key="8">
    <source>
        <dbReference type="Proteomes" id="UP001168524"/>
    </source>
</evidence>
<name>A0ABT7WQ20_9GAMM</name>
<protein>
    <recommendedName>
        <fullName evidence="4">UDP-N-acetylglucosamine 2-epimerase (non-hydrolyzing)</fullName>
        <ecNumber evidence="4">5.1.3.14</ecNumber>
    </recommendedName>
</protein>
<dbReference type="InterPro" id="IPR029767">
    <property type="entry name" value="WecB-like"/>
</dbReference>
<dbReference type="SUPFAM" id="SSF53756">
    <property type="entry name" value="UDP-Glycosyltransferase/glycogen phosphorylase"/>
    <property type="match status" value="1"/>
</dbReference>
<proteinExistence type="inferred from homology"/>
<dbReference type="NCBIfam" id="TIGR00236">
    <property type="entry name" value="wecB"/>
    <property type="match status" value="1"/>
</dbReference>
<dbReference type="EC" id="5.1.3.14" evidence="4"/>
<keyword evidence="8" id="KW-1185">Reference proteome</keyword>
<sequence length="376" mass="41785">MKKLISIVFGTRPELIKLAPVILLAQQDDRFNVEVIFTGQHDELVRDAIEFFNIKIDQRLKMMNAGQSLNQLLIQGLGQLENIFTDGQQRDAIIIQGDTTTVLAAGLVAFSMKIPVAHVEAGLRSFDLDHPFPEEGNRQLVSRITRWHFAPTAQSRKNLLEEHIADDAITVTGNTVVDAVYLGRELIQQQATQHNYLQQHGLAFPANARVVLITAHRRENFGEGIQNICNAVEHLAKKYPDVHFVWPVHLNPAVHDVVQAQFADHAQVHLVKPLDYPSLLAVIDRAEFILTDSGGLQEESPSFHKPVLILRDTTERPEVVQVGAGILVGTDQARIIVESEKLLSDQAHYAAMANVENPFGDGQASQRILDVIAQSS</sequence>
<organism evidence="7 8">
    <name type="scientific">Acinetobacter thutiue</name>
    <dbReference type="NCBI Taxonomy" id="2998078"/>
    <lineage>
        <taxon>Bacteria</taxon>
        <taxon>Pseudomonadati</taxon>
        <taxon>Pseudomonadota</taxon>
        <taxon>Gammaproteobacteria</taxon>
        <taxon>Moraxellales</taxon>
        <taxon>Moraxellaceae</taxon>
        <taxon>Acinetobacter</taxon>
    </lineage>
</organism>
<evidence type="ECO:0000256" key="5">
    <source>
        <dbReference type="RuleBase" id="RU003513"/>
    </source>
</evidence>
<dbReference type="InterPro" id="IPR003331">
    <property type="entry name" value="UDP_GlcNAc_Epimerase_2_dom"/>
</dbReference>
<dbReference type="Gene3D" id="3.40.50.2000">
    <property type="entry name" value="Glycogen Phosphorylase B"/>
    <property type="match status" value="2"/>
</dbReference>
<dbReference type="PANTHER" id="PTHR43174">
    <property type="entry name" value="UDP-N-ACETYLGLUCOSAMINE 2-EPIMERASE"/>
    <property type="match status" value="1"/>
</dbReference>
<evidence type="ECO:0000256" key="4">
    <source>
        <dbReference type="ARBA" id="ARBA00038858"/>
    </source>
</evidence>
<feature type="domain" description="UDP-N-acetylglucosamine 2-epimerase" evidence="6">
    <location>
        <begin position="26"/>
        <end position="372"/>
    </location>
</feature>
<evidence type="ECO:0000313" key="7">
    <source>
        <dbReference type="EMBL" id="MDN0014780.1"/>
    </source>
</evidence>
<evidence type="ECO:0000256" key="1">
    <source>
        <dbReference type="ARBA" id="ARBA00023235"/>
    </source>
</evidence>
<dbReference type="Pfam" id="PF02350">
    <property type="entry name" value="Epimerase_2"/>
    <property type="match status" value="1"/>
</dbReference>
<comment type="caution">
    <text evidence="7">The sequence shown here is derived from an EMBL/GenBank/DDBJ whole genome shotgun (WGS) entry which is preliminary data.</text>
</comment>
<evidence type="ECO:0000256" key="3">
    <source>
        <dbReference type="ARBA" id="ARBA00038209"/>
    </source>
</evidence>
<reference evidence="7" key="1">
    <citation type="submission" date="2023-06" db="EMBL/GenBank/DDBJ databases">
        <title>Two novel species of Acinetobacter isolated from motorbike repairing workshop in Vietnam.</title>
        <authorList>
            <person name="Le N.T.T."/>
        </authorList>
    </citation>
    <scope>NUCLEOTIDE SEQUENCE</scope>
    <source>
        <strain evidence="7">VNH17</strain>
    </source>
</reference>
<gene>
    <name evidence="7" type="primary">wecB</name>
    <name evidence="7" type="ORF">QTA56_11130</name>
</gene>
<comment type="similarity">
    <text evidence="3 5">Belongs to the UDP-N-acetylglucosamine 2-epimerase family.</text>
</comment>
<evidence type="ECO:0000256" key="2">
    <source>
        <dbReference type="ARBA" id="ARBA00036080"/>
    </source>
</evidence>